<gene>
    <name evidence="2" type="ordered locus">Os08g0529400</name>
    <name evidence="2" type="ORF">OSNPB_080529400</name>
</gene>
<dbReference type="Proteomes" id="UP000059680">
    <property type="component" value="Chromosome 8"/>
</dbReference>
<dbReference type="InterPro" id="IPR055290">
    <property type="entry name" value="At3g26010-like"/>
</dbReference>
<dbReference type="SMART" id="SM00256">
    <property type="entry name" value="FBOX"/>
    <property type="match status" value="1"/>
</dbReference>
<reference evidence="2 3" key="3">
    <citation type="journal article" date="2013" name="Rice">
        <title>Improvement of the Oryza sativa Nipponbare reference genome using next generation sequence and optical map data.</title>
        <authorList>
            <person name="Kawahara Y."/>
            <person name="de la Bastide M."/>
            <person name="Hamilton J.P."/>
            <person name="Kanamori H."/>
            <person name="McCombie W.R."/>
            <person name="Ouyang S."/>
            <person name="Schwartz D.C."/>
            <person name="Tanaka T."/>
            <person name="Wu J."/>
            <person name="Zhou S."/>
            <person name="Childs K.L."/>
            <person name="Davidson R.M."/>
            <person name="Lin H."/>
            <person name="Quesada-Ocampo L."/>
            <person name="Vaillancourt B."/>
            <person name="Sakai H."/>
            <person name="Lee S.S."/>
            <person name="Kim J."/>
            <person name="Numa H."/>
            <person name="Itoh T."/>
            <person name="Buell C.R."/>
            <person name="Matsumoto T."/>
        </authorList>
    </citation>
    <scope>NUCLEOTIDE SEQUENCE [LARGE SCALE GENOMIC DNA]</scope>
    <source>
        <strain evidence="3">cv. Nipponbare</strain>
    </source>
</reference>
<reference evidence="3" key="1">
    <citation type="journal article" date="2005" name="Nature">
        <title>The map-based sequence of the rice genome.</title>
        <authorList>
            <consortium name="International rice genome sequencing project (IRGSP)"/>
            <person name="Matsumoto T."/>
            <person name="Wu J."/>
            <person name="Kanamori H."/>
            <person name="Katayose Y."/>
            <person name="Fujisawa M."/>
            <person name="Namiki N."/>
            <person name="Mizuno H."/>
            <person name="Yamamoto K."/>
            <person name="Antonio B.A."/>
            <person name="Baba T."/>
            <person name="Sakata K."/>
            <person name="Nagamura Y."/>
            <person name="Aoki H."/>
            <person name="Arikawa K."/>
            <person name="Arita K."/>
            <person name="Bito T."/>
            <person name="Chiden Y."/>
            <person name="Fujitsuka N."/>
            <person name="Fukunaka R."/>
            <person name="Hamada M."/>
            <person name="Harada C."/>
            <person name="Hayashi A."/>
            <person name="Hijishita S."/>
            <person name="Honda M."/>
            <person name="Hosokawa S."/>
            <person name="Ichikawa Y."/>
            <person name="Idonuma A."/>
            <person name="Iijima M."/>
            <person name="Ikeda M."/>
            <person name="Ikeno M."/>
            <person name="Ito K."/>
            <person name="Ito S."/>
            <person name="Ito T."/>
            <person name="Ito Y."/>
            <person name="Ito Y."/>
            <person name="Iwabuchi A."/>
            <person name="Kamiya K."/>
            <person name="Karasawa W."/>
            <person name="Kurita K."/>
            <person name="Katagiri S."/>
            <person name="Kikuta A."/>
            <person name="Kobayashi H."/>
            <person name="Kobayashi N."/>
            <person name="Machita K."/>
            <person name="Maehara T."/>
            <person name="Masukawa M."/>
            <person name="Mizubayashi T."/>
            <person name="Mukai Y."/>
            <person name="Nagasaki H."/>
            <person name="Nagata Y."/>
            <person name="Naito S."/>
            <person name="Nakashima M."/>
            <person name="Nakama Y."/>
            <person name="Nakamichi Y."/>
            <person name="Nakamura M."/>
            <person name="Meguro A."/>
            <person name="Negishi M."/>
            <person name="Ohta I."/>
            <person name="Ohta T."/>
            <person name="Okamoto M."/>
            <person name="Ono N."/>
            <person name="Saji S."/>
            <person name="Sakaguchi M."/>
            <person name="Sakai K."/>
            <person name="Shibata M."/>
            <person name="Shimokawa T."/>
            <person name="Song J."/>
            <person name="Takazaki Y."/>
            <person name="Terasawa K."/>
            <person name="Tsugane M."/>
            <person name="Tsuji K."/>
            <person name="Ueda S."/>
            <person name="Waki K."/>
            <person name="Yamagata H."/>
            <person name="Yamamoto M."/>
            <person name="Yamamoto S."/>
            <person name="Yamane H."/>
            <person name="Yoshiki S."/>
            <person name="Yoshihara R."/>
            <person name="Yukawa K."/>
            <person name="Zhong H."/>
            <person name="Yano M."/>
            <person name="Yuan Q."/>
            <person name="Ouyang S."/>
            <person name="Liu J."/>
            <person name="Jones K.M."/>
            <person name="Gansberger K."/>
            <person name="Moffat K."/>
            <person name="Hill J."/>
            <person name="Bera J."/>
            <person name="Fadrosh D."/>
            <person name="Jin S."/>
            <person name="Johri S."/>
            <person name="Kim M."/>
            <person name="Overton L."/>
            <person name="Reardon M."/>
            <person name="Tsitrin T."/>
            <person name="Vuong H."/>
            <person name="Weaver B."/>
            <person name="Ciecko A."/>
            <person name="Tallon L."/>
            <person name="Jackson J."/>
            <person name="Pai G."/>
            <person name="Aken S.V."/>
            <person name="Utterback T."/>
            <person name="Reidmuller S."/>
            <person name="Feldblyum T."/>
            <person name="Hsiao J."/>
            <person name="Zismann V."/>
            <person name="Iobst S."/>
            <person name="de Vazeille A.R."/>
            <person name="Buell C.R."/>
            <person name="Ying K."/>
            <person name="Li Y."/>
            <person name="Lu T."/>
            <person name="Huang Y."/>
            <person name="Zhao Q."/>
            <person name="Feng Q."/>
            <person name="Zhang L."/>
            <person name="Zhu J."/>
            <person name="Weng Q."/>
            <person name="Mu J."/>
            <person name="Lu Y."/>
            <person name="Fan D."/>
            <person name="Liu Y."/>
            <person name="Guan J."/>
            <person name="Zhang Y."/>
            <person name="Yu S."/>
            <person name="Liu X."/>
            <person name="Zhang Y."/>
            <person name="Hong G."/>
            <person name="Han B."/>
            <person name="Choisne N."/>
            <person name="Demange N."/>
            <person name="Orjeda G."/>
            <person name="Samain S."/>
            <person name="Cattolico L."/>
            <person name="Pelletier E."/>
            <person name="Couloux A."/>
            <person name="Segurens B."/>
            <person name="Wincker P."/>
            <person name="D'Hont A."/>
            <person name="Scarpelli C."/>
            <person name="Weissenbach J."/>
            <person name="Salanoubat M."/>
            <person name="Quetier F."/>
            <person name="Yu Y."/>
            <person name="Kim H.R."/>
            <person name="Rambo T."/>
            <person name="Currie J."/>
            <person name="Collura K."/>
            <person name="Luo M."/>
            <person name="Yang T."/>
            <person name="Ammiraju J.S.S."/>
            <person name="Engler F."/>
            <person name="Soderlund C."/>
            <person name="Wing R.A."/>
            <person name="Palmer L.E."/>
            <person name="de la Bastide M."/>
            <person name="Spiegel L."/>
            <person name="Nascimento L."/>
            <person name="Zutavern T."/>
            <person name="O'Shaughnessy A."/>
            <person name="Dike S."/>
            <person name="Dedhia N."/>
            <person name="Preston R."/>
            <person name="Balija V."/>
            <person name="McCombie W.R."/>
            <person name="Chow T."/>
            <person name="Chen H."/>
            <person name="Chung M."/>
            <person name="Chen C."/>
            <person name="Shaw J."/>
            <person name="Wu H."/>
            <person name="Hsiao K."/>
            <person name="Chao Y."/>
            <person name="Chu M."/>
            <person name="Cheng C."/>
            <person name="Hour A."/>
            <person name="Lee P."/>
            <person name="Lin S."/>
            <person name="Lin Y."/>
            <person name="Liou J."/>
            <person name="Liu S."/>
            <person name="Hsing Y."/>
            <person name="Raghuvanshi S."/>
            <person name="Mohanty A."/>
            <person name="Bharti A.K."/>
            <person name="Gaur A."/>
            <person name="Gupta V."/>
            <person name="Kumar D."/>
            <person name="Ravi V."/>
            <person name="Vij S."/>
            <person name="Kapur A."/>
            <person name="Khurana P."/>
            <person name="Khurana P."/>
            <person name="Khurana J.P."/>
            <person name="Tyagi A.K."/>
            <person name="Gaikwad K."/>
            <person name="Singh A."/>
            <person name="Dalal V."/>
            <person name="Srivastava S."/>
            <person name="Dixit A."/>
            <person name="Pal A.K."/>
            <person name="Ghazi I.A."/>
            <person name="Yadav M."/>
            <person name="Pandit A."/>
            <person name="Bhargava A."/>
            <person name="Sureshbabu K."/>
            <person name="Batra K."/>
            <person name="Sharma T.R."/>
            <person name="Mohapatra T."/>
            <person name="Singh N.K."/>
            <person name="Messing J."/>
            <person name="Nelson A.B."/>
            <person name="Fuks G."/>
            <person name="Kavchok S."/>
            <person name="Keizer G."/>
            <person name="Linton E."/>
            <person name="Llaca V."/>
            <person name="Song R."/>
            <person name="Tanyolac B."/>
            <person name="Young S."/>
            <person name="Ho-Il K."/>
            <person name="Hahn J.H."/>
            <person name="Sangsakoo G."/>
            <person name="Vanavichit A."/>
            <person name="de Mattos Luiz.A.T."/>
            <person name="Zimmer P.D."/>
            <person name="Malone G."/>
            <person name="Dellagostin O."/>
            <person name="de Oliveira A.C."/>
            <person name="Bevan M."/>
            <person name="Bancroft I."/>
            <person name="Minx P."/>
            <person name="Cordum H."/>
            <person name="Wilson R."/>
            <person name="Cheng Z."/>
            <person name="Jin W."/>
            <person name="Jiang J."/>
            <person name="Leong S.A."/>
            <person name="Iwama H."/>
            <person name="Gojobori T."/>
            <person name="Itoh T."/>
            <person name="Niimura Y."/>
            <person name="Fujii Y."/>
            <person name="Habara T."/>
            <person name="Sakai H."/>
            <person name="Sato Y."/>
            <person name="Wilson G."/>
            <person name="Kumar K."/>
            <person name="McCouch S."/>
            <person name="Juretic N."/>
            <person name="Hoen D."/>
            <person name="Wright S."/>
            <person name="Bruskiewich R."/>
            <person name="Bureau T."/>
            <person name="Miyao A."/>
            <person name="Hirochika H."/>
            <person name="Nishikawa T."/>
            <person name="Kadowaki K."/>
            <person name="Sugiura M."/>
            <person name="Burr B."/>
            <person name="Sasaki T."/>
        </authorList>
    </citation>
    <scope>NUCLEOTIDE SEQUENCE [LARGE SCALE GENOMIC DNA]</scope>
    <source>
        <strain evidence="3">cv. Nipponbare</strain>
    </source>
</reference>
<dbReference type="InterPro" id="IPR001810">
    <property type="entry name" value="F-box_dom"/>
</dbReference>
<dbReference type="Pfam" id="PF24750">
    <property type="entry name" value="b-prop_At3g26010-like"/>
    <property type="match status" value="1"/>
</dbReference>
<dbReference type="InterPro" id="IPR056592">
    <property type="entry name" value="Beta-prop_At3g26010-like"/>
</dbReference>
<dbReference type="SUPFAM" id="SSF81383">
    <property type="entry name" value="F-box domain"/>
    <property type="match status" value="1"/>
</dbReference>
<name>A0A0N7KQ68_ORYSJ</name>
<dbReference type="PANTHER" id="PTHR35546:SF105">
    <property type="entry name" value="OS05G0139200 PROTEIN"/>
    <property type="match status" value="1"/>
</dbReference>
<feature type="domain" description="F-box" evidence="1">
    <location>
        <begin position="21"/>
        <end position="61"/>
    </location>
</feature>
<dbReference type="InterPro" id="IPR036047">
    <property type="entry name" value="F-box-like_dom_sf"/>
</dbReference>
<dbReference type="OMA" id="TVRVNEM"/>
<dbReference type="EMBL" id="AP014964">
    <property type="protein sequence ID" value="BAT06378.1"/>
    <property type="molecule type" value="Genomic_DNA"/>
</dbReference>
<dbReference type="Gene3D" id="1.20.1280.50">
    <property type="match status" value="1"/>
</dbReference>
<accession>A0A0N7KQ68</accession>
<dbReference type="FunCoup" id="A0A0N7KQ68">
    <property type="interactions" value="78"/>
</dbReference>
<evidence type="ECO:0000313" key="3">
    <source>
        <dbReference type="Proteomes" id="UP000059680"/>
    </source>
</evidence>
<dbReference type="OrthoDB" id="605328at2759"/>
<dbReference type="PANTHER" id="PTHR35546">
    <property type="entry name" value="F-BOX PROTEIN INTERACTION DOMAIN PROTEIN-RELATED"/>
    <property type="match status" value="1"/>
</dbReference>
<dbReference type="PaxDb" id="39947-A0A0N7KQ68"/>
<dbReference type="CDD" id="cd22157">
    <property type="entry name" value="F-box_AtFBW1-like"/>
    <property type="match status" value="1"/>
</dbReference>
<organism evidence="2 3">
    <name type="scientific">Oryza sativa subsp. japonica</name>
    <name type="common">Rice</name>
    <dbReference type="NCBI Taxonomy" id="39947"/>
    <lineage>
        <taxon>Eukaryota</taxon>
        <taxon>Viridiplantae</taxon>
        <taxon>Streptophyta</taxon>
        <taxon>Embryophyta</taxon>
        <taxon>Tracheophyta</taxon>
        <taxon>Spermatophyta</taxon>
        <taxon>Magnoliopsida</taxon>
        <taxon>Liliopsida</taxon>
        <taxon>Poales</taxon>
        <taxon>Poaceae</taxon>
        <taxon>BOP clade</taxon>
        <taxon>Oryzoideae</taxon>
        <taxon>Oryzeae</taxon>
        <taxon>Oryzinae</taxon>
        <taxon>Oryza</taxon>
        <taxon>Oryza sativa</taxon>
    </lineage>
</organism>
<dbReference type="Pfam" id="PF00646">
    <property type="entry name" value="F-box"/>
    <property type="match status" value="1"/>
</dbReference>
<dbReference type="STRING" id="39947.A0A0N7KQ68"/>
<dbReference type="AlphaFoldDB" id="A0A0N7KQ68"/>
<evidence type="ECO:0000259" key="1">
    <source>
        <dbReference type="SMART" id="SM00256"/>
    </source>
</evidence>
<dbReference type="KEGG" id="osa:9268337"/>
<dbReference type="Gramene" id="Os08t0529400-00">
    <property type="protein sequence ID" value="Os08t0529400-00"/>
    <property type="gene ID" value="Os08g0529400"/>
</dbReference>
<evidence type="ECO:0000313" key="2">
    <source>
        <dbReference type="EMBL" id="BAT06378.1"/>
    </source>
</evidence>
<keyword evidence="3" id="KW-1185">Reference proteome</keyword>
<protein>
    <submittedName>
        <fullName evidence="2">Os08g0529400 protein</fullName>
    </submittedName>
</protein>
<reference evidence="2 3" key="2">
    <citation type="journal article" date="2013" name="Plant Cell Physiol.">
        <title>Rice Annotation Project Database (RAP-DB): an integrative and interactive database for rice genomics.</title>
        <authorList>
            <person name="Sakai H."/>
            <person name="Lee S.S."/>
            <person name="Tanaka T."/>
            <person name="Numa H."/>
            <person name="Kim J."/>
            <person name="Kawahara Y."/>
            <person name="Wakimoto H."/>
            <person name="Yang C.C."/>
            <person name="Iwamoto M."/>
            <person name="Abe T."/>
            <person name="Yamada Y."/>
            <person name="Muto A."/>
            <person name="Inokuchi H."/>
            <person name="Ikemura T."/>
            <person name="Matsumoto T."/>
            <person name="Sasaki T."/>
            <person name="Itoh T."/>
        </authorList>
    </citation>
    <scope>NUCLEOTIDE SEQUENCE [LARGE SCALE GENOMIC DNA]</scope>
    <source>
        <strain evidence="3">cv. Nipponbare</strain>
    </source>
</reference>
<dbReference type="InParanoid" id="A0A0N7KQ68"/>
<proteinExistence type="predicted"/>
<sequence length="387" mass="41509">MIFMCVTCMSSSLTNSSAMEFCDDLLVEILSRLPFKSLARFKCVSRSWRALISGGDLRRRLPLLAAGLFVGDGGGGEPRYATACSGDGVEFCDMSFFPLAETAARVVDACEGLLLYRSLAAASAMYVACPATRRWAALPVPRREAQLPLLAFDPADGGGGSPRYHVVCFVAWQERGATVDVFSSETGAWAERDAAFGGVEASSLSPTTHYRGGVLHVLAYPDRVVLMDLAATTTTTTSVAPGRLAPRLPDDVDAGARLGHSRGRLHYAKCDGERLRVWALDVDAASPGSCQWILTNTVCVNEMTINGGLWAASEVKFLAFHPDMADVVYLSSPEGKVASCDMRRKEMVSSWKLGAEHHVVRFWLLGFSSGLMSCLGGEQACQIAGAS</sequence>